<proteinExistence type="predicted"/>
<evidence type="ECO:0000313" key="2">
    <source>
        <dbReference type="Proteomes" id="UP000228689"/>
    </source>
</evidence>
<evidence type="ECO:0000313" key="1">
    <source>
        <dbReference type="EMBL" id="PIY94933.1"/>
    </source>
</evidence>
<accession>A0A2M7RDV2</accession>
<sequence length="115" mass="13533">MSGNYSQIHLLEVDYLGVKQRGSAMQYKLQEYARILNFLTLQKVSNLSMFDPTTLHRQRLEASAPSEVWTVPISHLMLMTQRTWESLLFSLLLRQVNVLDRNYYSRVYTFVNVDN</sequence>
<gene>
    <name evidence="1" type="ORF">COY67_01740</name>
</gene>
<dbReference type="Proteomes" id="UP000228689">
    <property type="component" value="Unassembled WGS sequence"/>
</dbReference>
<name>A0A2M7RDV2_9BACT</name>
<dbReference type="AlphaFoldDB" id="A0A2M7RDV2"/>
<protein>
    <submittedName>
        <fullName evidence="1">Uncharacterized protein</fullName>
    </submittedName>
</protein>
<comment type="caution">
    <text evidence="1">The sequence shown here is derived from an EMBL/GenBank/DDBJ whole genome shotgun (WGS) entry which is preliminary data.</text>
</comment>
<dbReference type="EMBL" id="PFMC01000050">
    <property type="protein sequence ID" value="PIY94933.1"/>
    <property type="molecule type" value="Genomic_DNA"/>
</dbReference>
<reference evidence="2" key="1">
    <citation type="submission" date="2017-09" db="EMBL/GenBank/DDBJ databases">
        <title>Depth-based differentiation of microbial function through sediment-hosted aquifers and enrichment of novel symbionts in the deep terrestrial subsurface.</title>
        <authorList>
            <person name="Probst A.J."/>
            <person name="Ladd B."/>
            <person name="Jarett J.K."/>
            <person name="Geller-Mcgrath D.E."/>
            <person name="Sieber C.M.K."/>
            <person name="Emerson J.B."/>
            <person name="Anantharaman K."/>
            <person name="Thomas B.C."/>
            <person name="Malmstrom R."/>
            <person name="Stieglmeier M."/>
            <person name="Klingl A."/>
            <person name="Woyke T."/>
            <person name="Ryan C.M."/>
            <person name="Banfield J.F."/>
        </authorList>
    </citation>
    <scope>NUCLEOTIDE SEQUENCE [LARGE SCALE GENOMIC DNA]</scope>
</reference>
<organism evidence="1 2">
    <name type="scientific">Candidatus Komeilibacteria bacterium CG_4_10_14_0_8_um_filter_37_78</name>
    <dbReference type="NCBI Taxonomy" id="1974471"/>
    <lineage>
        <taxon>Bacteria</taxon>
        <taxon>Candidatus Komeiliibacteriota</taxon>
    </lineage>
</organism>